<evidence type="ECO:0000313" key="1">
    <source>
        <dbReference type="EMBL" id="KAF2466558.1"/>
    </source>
</evidence>
<reference evidence="1" key="1">
    <citation type="journal article" date="2020" name="Stud. Mycol.">
        <title>101 Dothideomycetes genomes: a test case for predicting lifestyles and emergence of pathogens.</title>
        <authorList>
            <person name="Haridas S."/>
            <person name="Albert R."/>
            <person name="Binder M."/>
            <person name="Bloem J."/>
            <person name="Labutti K."/>
            <person name="Salamov A."/>
            <person name="Andreopoulos B."/>
            <person name="Baker S."/>
            <person name="Barry K."/>
            <person name="Bills G."/>
            <person name="Bluhm B."/>
            <person name="Cannon C."/>
            <person name="Castanera R."/>
            <person name="Culley D."/>
            <person name="Daum C."/>
            <person name="Ezra D."/>
            <person name="Gonzalez J."/>
            <person name="Henrissat B."/>
            <person name="Kuo A."/>
            <person name="Liang C."/>
            <person name="Lipzen A."/>
            <person name="Lutzoni F."/>
            <person name="Magnuson J."/>
            <person name="Mondo S."/>
            <person name="Nolan M."/>
            <person name="Ohm R."/>
            <person name="Pangilinan J."/>
            <person name="Park H.-J."/>
            <person name="Ramirez L."/>
            <person name="Alfaro M."/>
            <person name="Sun H."/>
            <person name="Tritt A."/>
            <person name="Yoshinaga Y."/>
            <person name="Zwiers L.-H."/>
            <person name="Turgeon B."/>
            <person name="Goodwin S."/>
            <person name="Spatafora J."/>
            <person name="Crous P."/>
            <person name="Grigoriev I."/>
        </authorList>
    </citation>
    <scope>NUCLEOTIDE SEQUENCE</scope>
    <source>
        <strain evidence="1">ATCC 200398</strain>
    </source>
</reference>
<name>A0ACB6QHT8_9PLEO</name>
<comment type="caution">
    <text evidence="1">The sequence shown here is derived from an EMBL/GenBank/DDBJ whole genome shotgun (WGS) entry which is preliminary data.</text>
</comment>
<keyword evidence="2" id="KW-1185">Reference proteome</keyword>
<organism evidence="1 2">
    <name type="scientific">Lindgomyces ingoldianus</name>
    <dbReference type="NCBI Taxonomy" id="673940"/>
    <lineage>
        <taxon>Eukaryota</taxon>
        <taxon>Fungi</taxon>
        <taxon>Dikarya</taxon>
        <taxon>Ascomycota</taxon>
        <taxon>Pezizomycotina</taxon>
        <taxon>Dothideomycetes</taxon>
        <taxon>Pleosporomycetidae</taxon>
        <taxon>Pleosporales</taxon>
        <taxon>Lindgomycetaceae</taxon>
        <taxon>Lindgomyces</taxon>
    </lineage>
</organism>
<gene>
    <name evidence="1" type="ORF">BDR25DRAFT_359453</name>
</gene>
<protein>
    <submittedName>
        <fullName evidence="1">Uncharacterized protein</fullName>
    </submittedName>
</protein>
<proteinExistence type="predicted"/>
<sequence>MERKEQAVADVSRSKGSSFYHGCRRMECTREWPDDFIIWRCCLQNRNPPFVCLDITKWTSSRRKISRNHAKDSLVGVDRRRSRCLKLFLKPSWGTIAPVKRYQQCGSALGAVKARVETWQWARQLPSAYSHLLELDPHNLSRDTSMNANAFLRTHLPSQHHASSSCAIYRERLKTPNPCDDEYQTIRRMGVSPVSLRAGLSILGNATIAQLEWMSYVWVEKLNSFAAEMRVETETLATALTGLG</sequence>
<evidence type="ECO:0000313" key="2">
    <source>
        <dbReference type="Proteomes" id="UP000799755"/>
    </source>
</evidence>
<dbReference type="EMBL" id="MU003524">
    <property type="protein sequence ID" value="KAF2466558.1"/>
    <property type="molecule type" value="Genomic_DNA"/>
</dbReference>
<accession>A0ACB6QHT8</accession>
<dbReference type="Proteomes" id="UP000799755">
    <property type="component" value="Unassembled WGS sequence"/>
</dbReference>